<comment type="caution">
    <text evidence="10">The sequence shown here is derived from an EMBL/GenBank/DDBJ whole genome shotgun (WGS) entry which is preliminary data.</text>
</comment>
<keyword evidence="6" id="KW-0808">Transferase</keyword>
<evidence type="ECO:0000256" key="6">
    <source>
        <dbReference type="ARBA" id="ARBA00022679"/>
    </source>
</evidence>
<comment type="catalytic activity">
    <reaction evidence="8">
        <text>2-[(3S)-amino-3-carboxypropyl]-L-histidyl-[translation elongation factor 2] + 4 S-adenosyl-L-methionine = diphthine methyl ester-[translation elongation factor 2] + 4 S-adenosyl-L-homocysteine + 3 H(+)</text>
        <dbReference type="Rhea" id="RHEA:42652"/>
        <dbReference type="Rhea" id="RHEA-COMP:9749"/>
        <dbReference type="Rhea" id="RHEA-COMP:10173"/>
        <dbReference type="ChEBI" id="CHEBI:15378"/>
        <dbReference type="ChEBI" id="CHEBI:57856"/>
        <dbReference type="ChEBI" id="CHEBI:59789"/>
        <dbReference type="ChEBI" id="CHEBI:73995"/>
        <dbReference type="ChEBI" id="CHEBI:79005"/>
        <dbReference type="EC" id="2.1.1.314"/>
    </reaction>
</comment>
<reference evidence="10 11" key="1">
    <citation type="journal article" date="2021" name="Sci. Rep.">
        <title>Chromosome anchoring in Senegalese sole (Solea senegalensis) reveals sex-associated markers and genome rearrangements in flatfish.</title>
        <authorList>
            <person name="Guerrero-Cozar I."/>
            <person name="Gomez-Garrido J."/>
            <person name="Berbel C."/>
            <person name="Martinez-Blanch J.F."/>
            <person name="Alioto T."/>
            <person name="Claros M.G."/>
            <person name="Gagnaire P.A."/>
            <person name="Manchado M."/>
        </authorList>
    </citation>
    <scope>NUCLEOTIDE SEQUENCE [LARGE SCALE GENOMIC DNA]</scope>
    <source>
        <strain evidence="10">Sse05_10M</strain>
    </source>
</reference>
<evidence type="ECO:0000256" key="3">
    <source>
        <dbReference type="ARBA" id="ARBA00006729"/>
    </source>
</evidence>
<gene>
    <name evidence="10" type="ORF">JOB18_047926</name>
</gene>
<accession>A0AAV6SCK2</accession>
<evidence type="ECO:0000313" key="10">
    <source>
        <dbReference type="EMBL" id="KAG7515024.1"/>
    </source>
</evidence>
<evidence type="ECO:0000256" key="5">
    <source>
        <dbReference type="ARBA" id="ARBA00022603"/>
    </source>
</evidence>
<evidence type="ECO:0000256" key="4">
    <source>
        <dbReference type="ARBA" id="ARBA00011927"/>
    </source>
</evidence>
<dbReference type="HAMAP" id="MF_01084">
    <property type="entry name" value="Diphthine_synth"/>
    <property type="match status" value="1"/>
</dbReference>
<dbReference type="FunFam" id="3.30.950.10:FF:000004">
    <property type="entry name" value="Diphthine synthase putative"/>
    <property type="match status" value="1"/>
</dbReference>
<evidence type="ECO:0000256" key="8">
    <source>
        <dbReference type="ARBA" id="ARBA00048752"/>
    </source>
</evidence>
<dbReference type="FunFam" id="3.40.1010.10:FF:000004">
    <property type="entry name" value="Putative diphthine synthase"/>
    <property type="match status" value="1"/>
</dbReference>
<dbReference type="PANTHER" id="PTHR10882:SF0">
    <property type="entry name" value="DIPHTHINE METHYL ESTER SYNTHASE"/>
    <property type="match status" value="1"/>
</dbReference>
<keyword evidence="5" id="KW-0489">Methyltransferase</keyword>
<sequence length="337" mass="36971">MAAAAVVNYKHFTTSRIPVSPSSFQVNVGDRGSGVKKRLYALTQAAGMLFLIGLGLGDARDITVKGLEAVKRCSRVYLEAYTAVLTCGQEALERFYGKQLIVADRDLVEQSADEILKDADVVDVAFLVVGDPFGATTHSDLVLRAVNAGIPFKVIHNASIMNAVGCCGLQLYNFGETVSLVFWTETWRPESFYDKICKNRQAGLHTLCLLDIKVKEQSVENMMRGKKIFEPPRFMTVSQAADQLIQIIQRRRGEEQGAELGVTEDTVCVGVARIGADDQVIRVATLRQLVSCDLGAPLHSLIVTSRLHPLEVELLRVNAEPNALDHLQMIDSSTYSS</sequence>
<keyword evidence="7" id="KW-0949">S-adenosyl-L-methionine</keyword>
<name>A0AAV6SCK2_SOLSE</name>
<dbReference type="GO" id="GO:0017183">
    <property type="term" value="P:protein histidyl modification to diphthamide"/>
    <property type="evidence" value="ECO:0007669"/>
    <property type="project" value="InterPro"/>
</dbReference>
<evidence type="ECO:0000256" key="1">
    <source>
        <dbReference type="ARBA" id="ARBA00004006"/>
    </source>
</evidence>
<keyword evidence="11" id="KW-1185">Reference proteome</keyword>
<evidence type="ECO:0000256" key="7">
    <source>
        <dbReference type="ARBA" id="ARBA00022691"/>
    </source>
</evidence>
<evidence type="ECO:0000313" key="11">
    <source>
        <dbReference type="Proteomes" id="UP000693946"/>
    </source>
</evidence>
<evidence type="ECO:0000259" key="9">
    <source>
        <dbReference type="Pfam" id="PF00590"/>
    </source>
</evidence>
<dbReference type="NCBIfam" id="TIGR00522">
    <property type="entry name" value="dph5"/>
    <property type="match status" value="1"/>
</dbReference>
<evidence type="ECO:0000256" key="2">
    <source>
        <dbReference type="ARBA" id="ARBA00005156"/>
    </source>
</evidence>
<dbReference type="Proteomes" id="UP000693946">
    <property type="component" value="Linkage Group LG14"/>
</dbReference>
<comment type="pathway">
    <text evidence="2">Protein modification; peptidyl-diphthamide biosynthesis.</text>
</comment>
<feature type="domain" description="Tetrapyrrole methylase" evidence="9">
    <location>
        <begin position="48"/>
        <end position="289"/>
    </location>
</feature>
<dbReference type="InterPro" id="IPR004551">
    <property type="entry name" value="Dphthn_synthase"/>
</dbReference>
<protein>
    <recommendedName>
        <fullName evidence="4">diphthine methyl ester synthase</fullName>
        <ecNumber evidence="4">2.1.1.314</ecNumber>
    </recommendedName>
</protein>
<dbReference type="CDD" id="cd11647">
    <property type="entry name" value="DHP5_DphB"/>
    <property type="match status" value="1"/>
</dbReference>
<dbReference type="Pfam" id="PF00590">
    <property type="entry name" value="TP_methylase"/>
    <property type="match status" value="1"/>
</dbReference>
<comment type="function">
    <text evidence="1">S-adenosyl-L-methionine-dependent methyltransferase that catalyzes four methylations of the modified target histidine residue in translation elongation factor 2 (EF-2), to form an intermediate called diphthine methyl ester. The four successive methylation reactions represent the second step of diphthamide biosynthesis.</text>
</comment>
<dbReference type="GO" id="GO:0141133">
    <property type="term" value="F:diphthine methyl ester synthase activity"/>
    <property type="evidence" value="ECO:0007669"/>
    <property type="project" value="UniProtKB-EC"/>
</dbReference>
<dbReference type="AlphaFoldDB" id="A0AAV6SCK2"/>
<comment type="similarity">
    <text evidence="3">Belongs to the diphthine synthase family.</text>
</comment>
<dbReference type="PANTHER" id="PTHR10882">
    <property type="entry name" value="DIPHTHINE SYNTHASE"/>
    <property type="match status" value="1"/>
</dbReference>
<dbReference type="EC" id="2.1.1.314" evidence="4"/>
<dbReference type="InterPro" id="IPR000878">
    <property type="entry name" value="4pyrrol_Mease"/>
</dbReference>
<organism evidence="10 11">
    <name type="scientific">Solea senegalensis</name>
    <name type="common">Senegalese sole</name>
    <dbReference type="NCBI Taxonomy" id="28829"/>
    <lineage>
        <taxon>Eukaryota</taxon>
        <taxon>Metazoa</taxon>
        <taxon>Chordata</taxon>
        <taxon>Craniata</taxon>
        <taxon>Vertebrata</taxon>
        <taxon>Euteleostomi</taxon>
        <taxon>Actinopterygii</taxon>
        <taxon>Neopterygii</taxon>
        <taxon>Teleostei</taxon>
        <taxon>Neoteleostei</taxon>
        <taxon>Acanthomorphata</taxon>
        <taxon>Carangaria</taxon>
        <taxon>Pleuronectiformes</taxon>
        <taxon>Pleuronectoidei</taxon>
        <taxon>Soleidae</taxon>
        <taxon>Solea</taxon>
    </lineage>
</organism>
<proteinExistence type="inferred from homology"/>
<dbReference type="PIRSF" id="PIRSF036432">
    <property type="entry name" value="Diphthine_synth"/>
    <property type="match status" value="1"/>
</dbReference>
<dbReference type="EMBL" id="JAGKHQ010000006">
    <property type="protein sequence ID" value="KAG7515024.1"/>
    <property type="molecule type" value="Genomic_DNA"/>
</dbReference>
<dbReference type="GO" id="GO:0032259">
    <property type="term" value="P:methylation"/>
    <property type="evidence" value="ECO:0007669"/>
    <property type="project" value="UniProtKB-KW"/>
</dbReference>